<evidence type="ECO:0000256" key="10">
    <source>
        <dbReference type="ARBA" id="ARBA00022848"/>
    </source>
</evidence>
<protein>
    <recommendedName>
        <fullName evidence="6">unspecific monooxygenase</fullName>
        <ecNumber evidence="6">1.14.14.1</ecNumber>
    </recommendedName>
</protein>
<evidence type="ECO:0000313" key="18">
    <source>
        <dbReference type="EMBL" id="AJN91178.1"/>
    </source>
</evidence>
<evidence type="ECO:0000256" key="2">
    <source>
        <dbReference type="ARBA" id="ARBA00003690"/>
    </source>
</evidence>
<comment type="subcellular location">
    <subcellularLocation>
        <location evidence="4">Endoplasmic reticulum membrane</location>
        <topology evidence="4">Peripheral membrane protein</topology>
    </subcellularLocation>
    <subcellularLocation>
        <location evidence="3">Microsome membrane</location>
        <topology evidence="3">Peripheral membrane protein</topology>
    </subcellularLocation>
</comment>
<dbReference type="InterPro" id="IPR002401">
    <property type="entry name" value="Cyt_P450_E_grp-I"/>
</dbReference>
<keyword evidence="9" id="KW-0256">Endoplasmic reticulum</keyword>
<dbReference type="GO" id="GO:0020037">
    <property type="term" value="F:heme binding"/>
    <property type="evidence" value="ECO:0007669"/>
    <property type="project" value="InterPro"/>
</dbReference>
<evidence type="ECO:0000256" key="11">
    <source>
        <dbReference type="ARBA" id="ARBA00023002"/>
    </source>
</evidence>
<proteinExistence type="evidence at transcript level"/>
<keyword evidence="14" id="KW-0472">Membrane</keyword>
<comment type="function">
    <text evidence="2">May be involved in the metabolism of insect hormones and in the breakdown of synthetic insecticides.</text>
</comment>
<dbReference type="PANTHER" id="PTHR24292:SF84">
    <property type="entry name" value="CYTOCHROME P450 28A5-RELATED"/>
    <property type="match status" value="1"/>
</dbReference>
<accession>A0A0C5BXF0</accession>
<dbReference type="InterPro" id="IPR017972">
    <property type="entry name" value="Cyt_P450_CS"/>
</dbReference>
<dbReference type="PROSITE" id="PS00086">
    <property type="entry name" value="CYTOCHROME_P450"/>
    <property type="match status" value="1"/>
</dbReference>
<dbReference type="Pfam" id="PF00067">
    <property type="entry name" value="p450"/>
    <property type="match status" value="1"/>
</dbReference>
<keyword evidence="13 17" id="KW-0503">Monooxygenase</keyword>
<comment type="cofactor">
    <cofactor evidence="1 16">
        <name>heme</name>
        <dbReference type="ChEBI" id="CHEBI:30413"/>
    </cofactor>
</comment>
<keyword evidence="12 16" id="KW-0408">Iron</keyword>
<name>A0A0C5BXF0_CNAME</name>
<dbReference type="PRINTS" id="PR00463">
    <property type="entry name" value="EP450I"/>
</dbReference>
<dbReference type="SUPFAM" id="SSF48264">
    <property type="entry name" value="Cytochrome P450"/>
    <property type="match status" value="1"/>
</dbReference>
<dbReference type="CDD" id="cd11056">
    <property type="entry name" value="CYP6-like"/>
    <property type="match status" value="1"/>
</dbReference>
<dbReference type="InterPro" id="IPR036396">
    <property type="entry name" value="Cyt_P450_sf"/>
</dbReference>
<reference evidence="18" key="1">
    <citation type="submission" date="2014-10" db="EMBL/GenBank/DDBJ databases">
        <title>Identification of cytochrome P450 monooxygenase genes in the rice leaffolder, Cnaphalocrocis medinalis.</title>
        <authorList>
            <person name="Liu S."/>
        </authorList>
    </citation>
    <scope>NUCLEOTIDE SEQUENCE</scope>
    <source>
        <strain evidence="18">HF</strain>
    </source>
</reference>
<dbReference type="EMBL" id="KP001133">
    <property type="protein sequence ID" value="AJN91178.1"/>
    <property type="molecule type" value="mRNA"/>
</dbReference>
<evidence type="ECO:0000256" key="4">
    <source>
        <dbReference type="ARBA" id="ARBA00004406"/>
    </source>
</evidence>
<dbReference type="PANTHER" id="PTHR24292">
    <property type="entry name" value="CYTOCHROME P450"/>
    <property type="match status" value="1"/>
</dbReference>
<dbReference type="InterPro" id="IPR050476">
    <property type="entry name" value="Insect_CytP450_Detox"/>
</dbReference>
<evidence type="ECO:0000256" key="17">
    <source>
        <dbReference type="RuleBase" id="RU000461"/>
    </source>
</evidence>
<dbReference type="AlphaFoldDB" id="A0A0C5BXF0"/>
<evidence type="ECO:0000256" key="13">
    <source>
        <dbReference type="ARBA" id="ARBA00023033"/>
    </source>
</evidence>
<evidence type="ECO:0000256" key="14">
    <source>
        <dbReference type="ARBA" id="ARBA00023136"/>
    </source>
</evidence>
<dbReference type="GO" id="GO:0005506">
    <property type="term" value="F:iron ion binding"/>
    <property type="evidence" value="ECO:0007669"/>
    <property type="project" value="InterPro"/>
</dbReference>
<comment type="catalytic activity">
    <reaction evidence="15">
        <text>an organic molecule + reduced [NADPH--hemoprotein reductase] + O2 = an alcohol + oxidized [NADPH--hemoprotein reductase] + H2O + H(+)</text>
        <dbReference type="Rhea" id="RHEA:17149"/>
        <dbReference type="Rhea" id="RHEA-COMP:11964"/>
        <dbReference type="Rhea" id="RHEA-COMP:11965"/>
        <dbReference type="ChEBI" id="CHEBI:15377"/>
        <dbReference type="ChEBI" id="CHEBI:15378"/>
        <dbReference type="ChEBI" id="CHEBI:15379"/>
        <dbReference type="ChEBI" id="CHEBI:30879"/>
        <dbReference type="ChEBI" id="CHEBI:57618"/>
        <dbReference type="ChEBI" id="CHEBI:58210"/>
        <dbReference type="ChEBI" id="CHEBI:142491"/>
        <dbReference type="EC" id="1.14.14.1"/>
    </reaction>
</comment>
<evidence type="ECO:0000256" key="3">
    <source>
        <dbReference type="ARBA" id="ARBA00004174"/>
    </source>
</evidence>
<evidence type="ECO:0000256" key="1">
    <source>
        <dbReference type="ARBA" id="ARBA00001971"/>
    </source>
</evidence>
<sequence length="498" mass="57702">MIVFLLLLGTALALTVSYFGGMYNERYWRKRGVKFHEQNKFSGPFWEYMTKKVPFFQIFHDMYKEYPNEPVVGFGSFFSPSLYVKDKTNVQFVMQSPVFIDRGFEYNDGDQLADNILFMSGVRWKLMRQKMTPLFTASKLKNMFYIMDKSAQDFVEYLQNNPEKRIGNTFETLSTFCCAAIGAAVFGITSKSTFDSPFLVPTRGAFNPTLWSNIRFSINSLTPPLFKILKLKFFKEYEEFFIGAMKQVFRQREKEETKKHDFADICLSIQKSGTMRHDETGYTMEPTDELLAAQGFFFFTAGVEPAATGMFGALIEIGRHPEIQKKVQQEIDDVFSKYNGELSYDAIVEMEYLEKVLCESLRVYPPIGYLTRRCIEDTELPVGNIKLKKGTKVFTPIYEYHHDPQYFKDPEVFDPERFSEDAKQSMGVTYMPFGYGPRICIGARYARLQVKAGLAHVLHNFDVRTHVHKGGIKYGKDQVQVRMKNVEVEYIPRKIKST</sequence>
<dbReference type="GO" id="GO:0005789">
    <property type="term" value="C:endoplasmic reticulum membrane"/>
    <property type="evidence" value="ECO:0007669"/>
    <property type="project" value="UniProtKB-SubCell"/>
</dbReference>
<keyword evidence="10" id="KW-0492">Microsome</keyword>
<evidence type="ECO:0000256" key="7">
    <source>
        <dbReference type="ARBA" id="ARBA00022617"/>
    </source>
</evidence>
<evidence type="ECO:0000256" key="12">
    <source>
        <dbReference type="ARBA" id="ARBA00023004"/>
    </source>
</evidence>
<evidence type="ECO:0000256" key="16">
    <source>
        <dbReference type="PIRSR" id="PIRSR602401-1"/>
    </source>
</evidence>
<evidence type="ECO:0000256" key="9">
    <source>
        <dbReference type="ARBA" id="ARBA00022824"/>
    </source>
</evidence>
<keyword evidence="11 17" id="KW-0560">Oxidoreductase</keyword>
<evidence type="ECO:0000256" key="5">
    <source>
        <dbReference type="ARBA" id="ARBA00010617"/>
    </source>
</evidence>
<dbReference type="EC" id="1.14.14.1" evidence="6"/>
<evidence type="ECO:0000256" key="15">
    <source>
        <dbReference type="ARBA" id="ARBA00047827"/>
    </source>
</evidence>
<dbReference type="Gene3D" id="1.10.630.10">
    <property type="entry name" value="Cytochrome P450"/>
    <property type="match status" value="1"/>
</dbReference>
<keyword evidence="7 16" id="KW-0349">Heme</keyword>
<dbReference type="GO" id="GO:0016712">
    <property type="term" value="F:oxidoreductase activity, acting on paired donors, with incorporation or reduction of molecular oxygen, reduced flavin or flavoprotein as one donor, and incorporation of one atom of oxygen"/>
    <property type="evidence" value="ECO:0007669"/>
    <property type="project" value="UniProtKB-EC"/>
</dbReference>
<organism evidence="18">
    <name type="scientific">Cnaphalocrocis medinalis</name>
    <name type="common">Rice leaffolder moth</name>
    <dbReference type="NCBI Taxonomy" id="437488"/>
    <lineage>
        <taxon>Eukaryota</taxon>
        <taxon>Metazoa</taxon>
        <taxon>Ecdysozoa</taxon>
        <taxon>Arthropoda</taxon>
        <taxon>Hexapoda</taxon>
        <taxon>Insecta</taxon>
        <taxon>Pterygota</taxon>
        <taxon>Neoptera</taxon>
        <taxon>Endopterygota</taxon>
        <taxon>Lepidoptera</taxon>
        <taxon>Glossata</taxon>
        <taxon>Ditrysia</taxon>
        <taxon>Pyraloidea</taxon>
        <taxon>Crambidae</taxon>
        <taxon>Pyraustinae</taxon>
        <taxon>Cnaphalocrocis</taxon>
    </lineage>
</organism>
<evidence type="ECO:0000256" key="6">
    <source>
        <dbReference type="ARBA" id="ARBA00012109"/>
    </source>
</evidence>
<evidence type="ECO:0000256" key="8">
    <source>
        <dbReference type="ARBA" id="ARBA00022723"/>
    </source>
</evidence>
<keyword evidence="8 16" id="KW-0479">Metal-binding</keyword>
<dbReference type="InterPro" id="IPR001128">
    <property type="entry name" value="Cyt_P450"/>
</dbReference>
<dbReference type="PRINTS" id="PR00385">
    <property type="entry name" value="P450"/>
</dbReference>
<comment type="similarity">
    <text evidence="5 17">Belongs to the cytochrome P450 family.</text>
</comment>
<feature type="binding site" description="axial binding residue" evidence="16">
    <location>
        <position position="440"/>
    </location>
    <ligand>
        <name>heme</name>
        <dbReference type="ChEBI" id="CHEBI:30413"/>
    </ligand>
    <ligandPart>
        <name>Fe</name>
        <dbReference type="ChEBI" id="CHEBI:18248"/>
    </ligandPart>
</feature>